<feature type="domain" description="DUF1996" evidence="1">
    <location>
        <begin position="7"/>
        <end position="195"/>
    </location>
</feature>
<gene>
    <name evidence="2" type="ORF">C8D89_1093</name>
</gene>
<sequence>MLGPGKRNAAQHVHDYVGTTATTFASSDEELLSASTTCTNGDQSTYYWPVIRDLNSTGPDAFDDGGGLDGNFGAILPVTSVDLTYHGNPTEDVVAAPQGLRMPTGDAKAGTNGDENANAKWTCTGFEDRTTTQYPLCPEGSDLVRILDFPSCWDGENTDSEDHRSHLVFPEEDGSCAGGTQAVPALRMTLTYDRPDGRAFALDSFPEQQHDPATDHASSINLMSETLMDRAVDCINDGRTC</sequence>
<dbReference type="AlphaFoldDB" id="A0A2U1F820"/>
<dbReference type="PANTHER" id="PTHR43662:SF3">
    <property type="entry name" value="DOMAIN PROTEIN, PUTATIVE (AFU_ORTHOLOGUE AFUA_6G11970)-RELATED"/>
    <property type="match status" value="1"/>
</dbReference>
<name>A0A2U1F820_9PSEU</name>
<dbReference type="EMBL" id="QEKW01000009">
    <property type="protein sequence ID" value="PVZ08120.1"/>
    <property type="molecule type" value="Genomic_DNA"/>
</dbReference>
<dbReference type="Pfam" id="PF09362">
    <property type="entry name" value="DUF1996"/>
    <property type="match status" value="1"/>
</dbReference>
<dbReference type="InterPro" id="IPR018535">
    <property type="entry name" value="DUF1996"/>
</dbReference>
<evidence type="ECO:0000313" key="2">
    <source>
        <dbReference type="EMBL" id="PVZ08120.1"/>
    </source>
</evidence>
<comment type="caution">
    <text evidence="2">The sequence shown here is derived from an EMBL/GenBank/DDBJ whole genome shotgun (WGS) entry which is preliminary data.</text>
</comment>
<evidence type="ECO:0000313" key="3">
    <source>
        <dbReference type="Proteomes" id="UP000245639"/>
    </source>
</evidence>
<protein>
    <submittedName>
        <fullName evidence="2">Uncharacterized protein DUF1996</fullName>
    </submittedName>
</protein>
<proteinExistence type="predicted"/>
<reference evidence="2 3" key="1">
    <citation type="submission" date="2018-04" db="EMBL/GenBank/DDBJ databases">
        <title>Genomic Encyclopedia of Type Strains, Phase IV (KMG-IV): sequencing the most valuable type-strain genomes for metagenomic binning, comparative biology and taxonomic classification.</title>
        <authorList>
            <person name="Goeker M."/>
        </authorList>
    </citation>
    <scope>NUCLEOTIDE SEQUENCE [LARGE SCALE GENOMIC DNA]</scope>
    <source>
        <strain evidence="2 3">DSM 45771</strain>
    </source>
</reference>
<dbReference type="PANTHER" id="PTHR43662">
    <property type="match status" value="1"/>
</dbReference>
<organism evidence="2 3">
    <name type="scientific">Actinomycetospora cinnamomea</name>
    <dbReference type="NCBI Taxonomy" id="663609"/>
    <lineage>
        <taxon>Bacteria</taxon>
        <taxon>Bacillati</taxon>
        <taxon>Actinomycetota</taxon>
        <taxon>Actinomycetes</taxon>
        <taxon>Pseudonocardiales</taxon>
        <taxon>Pseudonocardiaceae</taxon>
        <taxon>Actinomycetospora</taxon>
    </lineage>
</organism>
<keyword evidence="3" id="KW-1185">Reference proteome</keyword>
<dbReference type="Proteomes" id="UP000245639">
    <property type="component" value="Unassembled WGS sequence"/>
</dbReference>
<accession>A0A2U1F820</accession>
<evidence type="ECO:0000259" key="1">
    <source>
        <dbReference type="Pfam" id="PF09362"/>
    </source>
</evidence>